<feature type="domain" description="AprE-like long alpha-helical hairpin" evidence="1">
    <location>
        <begin position="89"/>
        <end position="193"/>
    </location>
</feature>
<name>A0A0F9JJ16_9ZZZZ</name>
<dbReference type="Pfam" id="PF25994">
    <property type="entry name" value="HH_AprE"/>
    <property type="match status" value="1"/>
</dbReference>
<organism evidence="2">
    <name type="scientific">marine sediment metagenome</name>
    <dbReference type="NCBI Taxonomy" id="412755"/>
    <lineage>
        <taxon>unclassified sequences</taxon>
        <taxon>metagenomes</taxon>
        <taxon>ecological metagenomes</taxon>
    </lineage>
</organism>
<dbReference type="PANTHER" id="PTHR30386">
    <property type="entry name" value="MEMBRANE FUSION SUBUNIT OF EMRAB-TOLC MULTIDRUG EFFLUX PUMP"/>
    <property type="match status" value="1"/>
</dbReference>
<dbReference type="Gene3D" id="2.40.50.100">
    <property type="match status" value="1"/>
</dbReference>
<comment type="caution">
    <text evidence="2">The sequence shown here is derived from an EMBL/GenBank/DDBJ whole genome shotgun (WGS) entry which is preliminary data.</text>
</comment>
<proteinExistence type="predicted"/>
<dbReference type="AlphaFoldDB" id="A0A0F9JJ16"/>
<dbReference type="InterPro" id="IPR058781">
    <property type="entry name" value="HH_AprE-like"/>
</dbReference>
<dbReference type="SUPFAM" id="SSF111369">
    <property type="entry name" value="HlyD-like secretion proteins"/>
    <property type="match status" value="1"/>
</dbReference>
<gene>
    <name evidence="2" type="ORF">LCGC14_1522900</name>
</gene>
<dbReference type="InterPro" id="IPR050739">
    <property type="entry name" value="MFP"/>
</dbReference>
<sequence>MSAPTPWSARRPVILGLLTLLVLIGGFGAWATQTQISGAIVASGQIEVERNRQVVQHPDGGVVDEILVKEGDRVEAGQALIRLDPTLLRARLETAESQLYEFMARRARLSAELSGAAGITFPPELVAEAENDPAVQELIDGQVRLFNARAESVAKSVELLVGRRNQIGRQIEGITAQQEALTSQLDLIQQELQ</sequence>
<reference evidence="2" key="1">
    <citation type="journal article" date="2015" name="Nature">
        <title>Complex archaea that bridge the gap between prokaryotes and eukaryotes.</title>
        <authorList>
            <person name="Spang A."/>
            <person name="Saw J.H."/>
            <person name="Jorgensen S.L."/>
            <person name="Zaremba-Niedzwiedzka K."/>
            <person name="Martijn J."/>
            <person name="Lind A.E."/>
            <person name="van Eijk R."/>
            <person name="Schleper C."/>
            <person name="Guy L."/>
            <person name="Ettema T.J."/>
        </authorList>
    </citation>
    <scope>NUCLEOTIDE SEQUENCE</scope>
</reference>
<dbReference type="PANTHER" id="PTHR30386:SF17">
    <property type="entry name" value="ALKALINE PROTEASE SECRETION PROTEIN APRE"/>
    <property type="match status" value="1"/>
</dbReference>
<protein>
    <recommendedName>
        <fullName evidence="1">AprE-like long alpha-helical hairpin domain-containing protein</fullName>
    </recommendedName>
</protein>
<feature type="non-terminal residue" evidence="2">
    <location>
        <position position="193"/>
    </location>
</feature>
<accession>A0A0F9JJ16</accession>
<dbReference type="PRINTS" id="PR01490">
    <property type="entry name" value="RTXTOXIND"/>
</dbReference>
<evidence type="ECO:0000313" key="2">
    <source>
        <dbReference type="EMBL" id="KKM62316.1"/>
    </source>
</evidence>
<dbReference type="EMBL" id="LAZR01011319">
    <property type="protein sequence ID" value="KKM62316.1"/>
    <property type="molecule type" value="Genomic_DNA"/>
</dbReference>
<evidence type="ECO:0000259" key="1">
    <source>
        <dbReference type="Pfam" id="PF25994"/>
    </source>
</evidence>